<dbReference type="InterPro" id="IPR036388">
    <property type="entry name" value="WH-like_DNA-bd_sf"/>
</dbReference>
<dbReference type="InterPro" id="IPR003783">
    <property type="entry name" value="Regulatory_RecX"/>
</dbReference>
<proteinExistence type="inferred from homology"/>
<dbReference type="HAMAP" id="MF_01114">
    <property type="entry name" value="RecX"/>
    <property type="match status" value="1"/>
</dbReference>
<evidence type="ECO:0000313" key="11">
    <source>
        <dbReference type="Proteomes" id="UP000321598"/>
    </source>
</evidence>
<dbReference type="GO" id="GO:0005737">
    <property type="term" value="C:cytoplasm"/>
    <property type="evidence" value="ECO:0007669"/>
    <property type="project" value="UniProtKB-SubCell"/>
</dbReference>
<evidence type="ECO:0000259" key="7">
    <source>
        <dbReference type="Pfam" id="PF21982"/>
    </source>
</evidence>
<keyword evidence="11" id="KW-1185">Reference proteome</keyword>
<dbReference type="Pfam" id="PF21982">
    <property type="entry name" value="RecX_HTH1"/>
    <property type="match status" value="1"/>
</dbReference>
<dbReference type="PANTHER" id="PTHR33602:SF1">
    <property type="entry name" value="REGULATORY PROTEIN RECX FAMILY PROTEIN"/>
    <property type="match status" value="1"/>
</dbReference>
<dbReference type="Gene3D" id="1.10.10.10">
    <property type="entry name" value="Winged helix-like DNA-binding domain superfamily/Winged helix DNA-binding domain"/>
    <property type="match status" value="4"/>
</dbReference>
<evidence type="ECO:0000313" key="10">
    <source>
        <dbReference type="Proteomes" id="UP000254956"/>
    </source>
</evidence>
<reference evidence="8 11" key="2">
    <citation type="submission" date="2019-07" db="EMBL/GenBank/DDBJ databases">
        <title>Whole genome shotgun sequence of Staphylococcus arlettae NBRC 109765.</title>
        <authorList>
            <person name="Hosoyama A."/>
            <person name="Uohara A."/>
            <person name="Ohji S."/>
            <person name="Ichikawa N."/>
        </authorList>
    </citation>
    <scope>NUCLEOTIDE SEQUENCE [LARGE SCALE GENOMIC DNA]</scope>
    <source>
        <strain evidence="8 11">NBRC 109765</strain>
    </source>
</reference>
<dbReference type="InterPro" id="IPR053925">
    <property type="entry name" value="RecX_HTH_3rd"/>
</dbReference>
<protein>
    <recommendedName>
        <fullName evidence="3 5">Regulatory protein RecX</fullName>
    </recommendedName>
</protein>
<dbReference type="RefSeq" id="WP_002509975.1">
    <property type="nucleotide sequence ID" value="NZ_AP019698.1"/>
</dbReference>
<evidence type="ECO:0000313" key="8">
    <source>
        <dbReference type="EMBL" id="GEQ01450.1"/>
    </source>
</evidence>
<comment type="similarity">
    <text evidence="2 5">Belongs to the RecX family.</text>
</comment>
<dbReference type="Proteomes" id="UP000321598">
    <property type="component" value="Unassembled WGS sequence"/>
</dbReference>
<evidence type="ECO:0000256" key="1">
    <source>
        <dbReference type="ARBA" id="ARBA00004496"/>
    </source>
</evidence>
<evidence type="ECO:0000256" key="3">
    <source>
        <dbReference type="ARBA" id="ARBA00018111"/>
    </source>
</evidence>
<gene>
    <name evidence="5 9" type="primary">recX</name>
    <name evidence="9" type="ORF">NCTC12413_00959</name>
    <name evidence="8" type="ORF">SAR03_24870</name>
</gene>
<sequence>MPKITKIEVQKKNKERFNLFLDDTFEMGIDINTLVYFNLKKDDDVDAATMQQIQQYEQYRQGVNLAIQYISYRKRTEKEVSQYLIKQEIAESVVAQVIAYCYDERLIDHEDYAESLKNTMIQTTDKGPEVYKQKLYQAGIETSIIDSYTDLYTQQQPIENIVKTAQKIINQKKGPIVKQKEKLTQSMLQKGYTFDTISTILNELDFNTTEETLDNLLQGELEKVYNKNRRKYDGQKVIMKTIEALMRKGYKYDKIKSKLEESGITDGTEEIE</sequence>
<dbReference type="GeneID" id="97287310"/>
<feature type="domain" description="RecX first three-helical" evidence="7">
    <location>
        <begin position="64"/>
        <end position="101"/>
    </location>
</feature>
<dbReference type="EMBL" id="BKAV01000041">
    <property type="protein sequence ID" value="GEQ01450.1"/>
    <property type="molecule type" value="Genomic_DNA"/>
</dbReference>
<dbReference type="GO" id="GO:0006282">
    <property type="term" value="P:regulation of DNA repair"/>
    <property type="evidence" value="ECO:0007669"/>
    <property type="project" value="UniProtKB-UniRule"/>
</dbReference>
<feature type="domain" description="RecX third three-helical" evidence="6">
    <location>
        <begin position="156"/>
        <end position="201"/>
    </location>
</feature>
<reference evidence="9 10" key="1">
    <citation type="submission" date="2018-06" db="EMBL/GenBank/DDBJ databases">
        <authorList>
            <consortium name="Pathogen Informatics"/>
            <person name="Doyle S."/>
        </authorList>
    </citation>
    <scope>NUCLEOTIDE SEQUENCE [LARGE SCALE GENOMIC DNA]</scope>
    <source>
        <strain evidence="9 10">NCTC12413</strain>
    </source>
</reference>
<organism evidence="9 10">
    <name type="scientific">Staphylococcus arlettae</name>
    <dbReference type="NCBI Taxonomy" id="29378"/>
    <lineage>
        <taxon>Bacteria</taxon>
        <taxon>Bacillati</taxon>
        <taxon>Bacillota</taxon>
        <taxon>Bacilli</taxon>
        <taxon>Bacillales</taxon>
        <taxon>Staphylococcaceae</taxon>
        <taxon>Staphylococcus</taxon>
    </lineage>
</organism>
<dbReference type="Proteomes" id="UP000254956">
    <property type="component" value="Unassembled WGS sequence"/>
</dbReference>
<feature type="domain" description="RecX third three-helical" evidence="6">
    <location>
        <begin position="217"/>
        <end position="257"/>
    </location>
</feature>
<comment type="subcellular location">
    <subcellularLocation>
        <location evidence="1 5">Cytoplasm</location>
    </subcellularLocation>
</comment>
<dbReference type="STRING" id="1212545.SARL_06234"/>
<evidence type="ECO:0000313" key="9">
    <source>
        <dbReference type="EMBL" id="SUJ16007.1"/>
    </source>
</evidence>
<evidence type="ECO:0000256" key="4">
    <source>
        <dbReference type="ARBA" id="ARBA00022490"/>
    </source>
</evidence>
<evidence type="ECO:0000259" key="6">
    <source>
        <dbReference type="Pfam" id="PF21981"/>
    </source>
</evidence>
<dbReference type="OrthoDB" id="5421057at2"/>
<evidence type="ECO:0000256" key="2">
    <source>
        <dbReference type="ARBA" id="ARBA00009695"/>
    </source>
</evidence>
<keyword evidence="4 5" id="KW-0963">Cytoplasm</keyword>
<dbReference type="EMBL" id="UGZE01000001">
    <property type="protein sequence ID" value="SUJ16007.1"/>
    <property type="molecule type" value="Genomic_DNA"/>
</dbReference>
<name>A0A2T7BTB6_9STAP</name>
<dbReference type="PANTHER" id="PTHR33602">
    <property type="entry name" value="REGULATORY PROTEIN RECX FAMILY PROTEIN"/>
    <property type="match status" value="1"/>
</dbReference>
<dbReference type="Pfam" id="PF21981">
    <property type="entry name" value="RecX_HTH3"/>
    <property type="match status" value="2"/>
</dbReference>
<evidence type="ECO:0000256" key="5">
    <source>
        <dbReference type="HAMAP-Rule" id="MF_01114"/>
    </source>
</evidence>
<comment type="function">
    <text evidence="5">Modulates RecA activity.</text>
</comment>
<accession>A0A2T7BTB6</accession>
<dbReference type="InterPro" id="IPR053926">
    <property type="entry name" value="RecX_HTH_1st"/>
</dbReference>
<dbReference type="NCBIfam" id="NF010733">
    <property type="entry name" value="PRK14135.1"/>
    <property type="match status" value="1"/>
</dbReference>
<dbReference type="AlphaFoldDB" id="A0A2T7BTB6"/>